<name>A0A285V846_9ACTN</name>
<dbReference type="EMBL" id="OBQI01000002">
    <property type="protein sequence ID" value="SOC48671.1"/>
    <property type="molecule type" value="Genomic_DNA"/>
</dbReference>
<dbReference type="AlphaFoldDB" id="A0A285V846"/>
<evidence type="ECO:0000313" key="2">
    <source>
        <dbReference type="Proteomes" id="UP000219435"/>
    </source>
</evidence>
<protein>
    <submittedName>
        <fullName evidence="1">Uncharacterized protein</fullName>
    </submittedName>
</protein>
<sequence>MAVDWGDVATWMSGLATTGAVGFAAVQLREFRALQQRDRRIELAGVSVEWRLRQAPDPVVDGVAQSHYVFALVNPGRLPVTHVEVEVSVPIPVQLVDNDGAVRPPTTSFRLDTPVVAGANVREWWRTLRFADADREGLRDMVAVVRFQDLDGKAHENRWGRPAAA</sequence>
<dbReference type="Proteomes" id="UP000219435">
    <property type="component" value="Unassembled WGS sequence"/>
</dbReference>
<accession>A0A285V846</accession>
<organism evidence="1 2">
    <name type="scientific">Blastococcus aggregatus</name>
    <dbReference type="NCBI Taxonomy" id="38502"/>
    <lineage>
        <taxon>Bacteria</taxon>
        <taxon>Bacillati</taxon>
        <taxon>Actinomycetota</taxon>
        <taxon>Actinomycetes</taxon>
        <taxon>Geodermatophilales</taxon>
        <taxon>Geodermatophilaceae</taxon>
        <taxon>Blastococcus</taxon>
    </lineage>
</organism>
<reference evidence="2" key="1">
    <citation type="submission" date="2017-08" db="EMBL/GenBank/DDBJ databases">
        <authorList>
            <person name="Varghese N."/>
            <person name="Submissions S."/>
        </authorList>
    </citation>
    <scope>NUCLEOTIDE SEQUENCE [LARGE SCALE GENOMIC DNA]</scope>
    <source>
        <strain evidence="2">DSM 4725</strain>
    </source>
</reference>
<keyword evidence="2" id="KW-1185">Reference proteome</keyword>
<evidence type="ECO:0000313" key="1">
    <source>
        <dbReference type="EMBL" id="SOC48671.1"/>
    </source>
</evidence>
<dbReference type="RefSeq" id="WP_141437074.1">
    <property type="nucleotide sequence ID" value="NZ_OBQI01000002.1"/>
</dbReference>
<proteinExistence type="predicted"/>
<dbReference type="OrthoDB" id="5197354at2"/>
<gene>
    <name evidence="1" type="ORF">SAMN05660748_1376</name>
</gene>